<feature type="domain" description="Aminoacyl-transfer RNA synthetases class-II family profile" evidence="11">
    <location>
        <begin position="348"/>
        <end position="700"/>
    </location>
</feature>
<dbReference type="EMBL" id="BNJQ01000032">
    <property type="protein sequence ID" value="GHP10924.1"/>
    <property type="molecule type" value="Genomic_DNA"/>
</dbReference>
<dbReference type="InterPro" id="IPR002313">
    <property type="entry name" value="Lys-tRNA-ligase_II"/>
</dbReference>
<dbReference type="HAMAP" id="MF_00252">
    <property type="entry name" value="Lys_tRNA_synth_class2"/>
    <property type="match status" value="1"/>
</dbReference>
<feature type="compositionally biased region" description="Low complexity" evidence="10">
    <location>
        <begin position="34"/>
        <end position="57"/>
    </location>
</feature>
<name>A0A830HUP6_9CHLO</name>
<dbReference type="PRINTS" id="PR00982">
    <property type="entry name" value="TRNASYNTHLYS"/>
</dbReference>
<dbReference type="EC" id="6.1.1.6" evidence="1 9"/>
<dbReference type="PROSITE" id="PS50862">
    <property type="entry name" value="AA_TRNA_LIGASE_II"/>
    <property type="match status" value="1"/>
</dbReference>
<keyword evidence="13" id="KW-1185">Reference proteome</keyword>
<sequence>MASLSHAFMSQHYIGRTPMSVSISSRAALKLLSRSSTTSSTGGSGSRRPGTALCASRPRNRRARGWRGFAASTVDASSSSSSSSSLAASASSTSTPSSTTPSSSSSSSSSSSTEPTKKKATGKKTNKGGNNKNKGGKKAHDDSPAELSSSDVRAIKVEKVAELRGRGLEPFAYRYERTDLCDALQARYADLAPGVEVRLTTDDQPDDGETVETGFDALEQPVRVAGRVVAKRSFGKKLAFLTLRDQQGTVQLFCESRRFPKADGDTPAGQLAFSDVKTLVDVGDIVGAAGGIKRTDKGELSVTVRELQMLTKAIKPLPDKFHGLTDVEKRYRQRHLDMISNPDVVSTFVARSKVTSAIRSFLEGRGFLEMETPVLHGSAGGADARPFLTYHNALARDLTLRIATELHLKRLVVGGIERVFELGRVFRNEGTSTRHNPEFTSVECYQAFADYGDMMELTESMVLSCASALGAGDTLEYQGTSISLAAPFRRVSMNDLVIEATGIDFLGGGENGGAMKHAQAVSAALACEKCEAFRGLIEGCPTTGHVLNTCFEELVESTLIQPTFVTDHPVEISPLAKPHRDFSDARVERFELFIYGRELANAFSELTDPIDQRNRLEEQVRNQTSLREAAESAALSRGGEKALAEWRENAEENYAVEVDEDFLDALEYGMPPTAGMGLGVDRLVMLLTDSASIRDVVAFPLLRQTASQREASGGESEEEEGDDEVSE</sequence>
<dbReference type="OrthoDB" id="21243at2759"/>
<dbReference type="Gene3D" id="2.40.50.140">
    <property type="entry name" value="Nucleic acid-binding proteins"/>
    <property type="match status" value="1"/>
</dbReference>
<dbReference type="InterPro" id="IPR012340">
    <property type="entry name" value="NA-bd_OB-fold"/>
</dbReference>
<evidence type="ECO:0000256" key="5">
    <source>
        <dbReference type="ARBA" id="ARBA00022840"/>
    </source>
</evidence>
<dbReference type="NCBIfam" id="NF001756">
    <property type="entry name" value="PRK00484.1"/>
    <property type="match status" value="1"/>
</dbReference>
<evidence type="ECO:0000259" key="11">
    <source>
        <dbReference type="PROSITE" id="PS50862"/>
    </source>
</evidence>
<keyword evidence="6" id="KW-0030">Aminoacyl-tRNA synthetase</keyword>
<reference evidence="12" key="1">
    <citation type="submission" date="2020-10" db="EMBL/GenBank/DDBJ databases">
        <title>Unveiling of a novel bifunctional photoreceptor, Dualchrome1, isolated from a cosmopolitan green alga.</title>
        <authorList>
            <person name="Suzuki S."/>
            <person name="Kawachi M."/>
        </authorList>
    </citation>
    <scope>NUCLEOTIDE SEQUENCE</scope>
    <source>
        <strain evidence="12">NIES 2893</strain>
    </source>
</reference>
<keyword evidence="5" id="KW-0067">ATP-binding</keyword>
<dbReference type="InterPro" id="IPR044136">
    <property type="entry name" value="Lys-tRNA-ligase_II_N"/>
</dbReference>
<dbReference type="InterPro" id="IPR006195">
    <property type="entry name" value="aa-tRNA-synth_II"/>
</dbReference>
<dbReference type="InterPro" id="IPR018149">
    <property type="entry name" value="Lys-tRNA-synth_II_C"/>
</dbReference>
<evidence type="ECO:0000256" key="2">
    <source>
        <dbReference type="ARBA" id="ARBA00022598"/>
    </source>
</evidence>
<keyword evidence="3" id="KW-0479">Metal-binding</keyword>
<dbReference type="PANTHER" id="PTHR42918">
    <property type="entry name" value="LYSYL-TRNA SYNTHETASE"/>
    <property type="match status" value="1"/>
</dbReference>
<dbReference type="InterPro" id="IPR045864">
    <property type="entry name" value="aa-tRNA-synth_II/BPL/LPL"/>
</dbReference>
<feature type="compositionally biased region" description="Low complexity" evidence="10">
    <location>
        <begin position="66"/>
        <end position="113"/>
    </location>
</feature>
<evidence type="ECO:0000256" key="6">
    <source>
        <dbReference type="ARBA" id="ARBA00023146"/>
    </source>
</evidence>
<gene>
    <name evidence="12" type="ORF">PPROV_000965400</name>
</gene>
<protein>
    <recommendedName>
        <fullName evidence="1 9">Lysine--tRNA ligase</fullName>
        <ecNumber evidence="1 9">6.1.1.6</ecNumber>
    </recommendedName>
    <alternativeName>
        <fullName evidence="7 9">Lysyl-tRNA synthetase</fullName>
    </alternativeName>
</protein>
<dbReference type="GO" id="GO:0005829">
    <property type="term" value="C:cytosol"/>
    <property type="evidence" value="ECO:0007669"/>
    <property type="project" value="TreeGrafter"/>
</dbReference>
<evidence type="ECO:0000256" key="3">
    <source>
        <dbReference type="ARBA" id="ARBA00022723"/>
    </source>
</evidence>
<dbReference type="NCBIfam" id="TIGR00499">
    <property type="entry name" value="lysS_bact"/>
    <property type="match status" value="1"/>
</dbReference>
<dbReference type="SUPFAM" id="SSF55681">
    <property type="entry name" value="Class II aaRS and biotin synthetases"/>
    <property type="match status" value="1"/>
</dbReference>
<feature type="compositionally biased region" description="Acidic residues" evidence="10">
    <location>
        <begin position="715"/>
        <end position="727"/>
    </location>
</feature>
<keyword evidence="4" id="KW-0547">Nucleotide-binding</keyword>
<dbReference type="InterPro" id="IPR004364">
    <property type="entry name" value="Aa-tRNA-synt_II"/>
</dbReference>
<dbReference type="Pfam" id="PF01336">
    <property type="entry name" value="tRNA_anti-codon"/>
    <property type="match status" value="1"/>
</dbReference>
<evidence type="ECO:0000256" key="7">
    <source>
        <dbReference type="ARBA" id="ARBA00030563"/>
    </source>
</evidence>
<feature type="region of interest" description="Disordered" evidence="10">
    <location>
        <begin position="34"/>
        <end position="150"/>
    </location>
</feature>
<evidence type="ECO:0000256" key="9">
    <source>
        <dbReference type="RuleBase" id="RU003748"/>
    </source>
</evidence>
<evidence type="ECO:0000256" key="4">
    <source>
        <dbReference type="ARBA" id="ARBA00022741"/>
    </source>
</evidence>
<dbReference type="Proteomes" id="UP000660262">
    <property type="component" value="Unassembled WGS sequence"/>
</dbReference>
<proteinExistence type="inferred from homology"/>
<dbReference type="GO" id="GO:0004824">
    <property type="term" value="F:lysine-tRNA ligase activity"/>
    <property type="evidence" value="ECO:0007669"/>
    <property type="project" value="UniProtKB-EC"/>
</dbReference>
<evidence type="ECO:0000256" key="1">
    <source>
        <dbReference type="ARBA" id="ARBA00013166"/>
    </source>
</evidence>
<dbReference type="AlphaFoldDB" id="A0A830HUP6"/>
<dbReference type="GO" id="GO:0046872">
    <property type="term" value="F:metal ion binding"/>
    <property type="evidence" value="ECO:0007669"/>
    <property type="project" value="UniProtKB-KW"/>
</dbReference>
<comment type="caution">
    <text evidence="12">The sequence shown here is derived from an EMBL/GenBank/DDBJ whole genome shotgun (WGS) entry which is preliminary data.</text>
</comment>
<dbReference type="Gene3D" id="3.30.930.10">
    <property type="entry name" value="Bira Bifunctional Protein, Domain 2"/>
    <property type="match status" value="1"/>
</dbReference>
<comment type="catalytic activity">
    <reaction evidence="8 9">
        <text>tRNA(Lys) + L-lysine + ATP = L-lysyl-tRNA(Lys) + AMP + diphosphate</text>
        <dbReference type="Rhea" id="RHEA:20792"/>
        <dbReference type="Rhea" id="RHEA-COMP:9696"/>
        <dbReference type="Rhea" id="RHEA-COMP:9697"/>
        <dbReference type="ChEBI" id="CHEBI:30616"/>
        <dbReference type="ChEBI" id="CHEBI:32551"/>
        <dbReference type="ChEBI" id="CHEBI:33019"/>
        <dbReference type="ChEBI" id="CHEBI:78442"/>
        <dbReference type="ChEBI" id="CHEBI:78529"/>
        <dbReference type="ChEBI" id="CHEBI:456215"/>
        <dbReference type="EC" id="6.1.1.6"/>
    </reaction>
</comment>
<dbReference type="InterPro" id="IPR004365">
    <property type="entry name" value="NA-bd_OB_tRNA"/>
</dbReference>
<organism evidence="12 13">
    <name type="scientific">Pycnococcus provasolii</name>
    <dbReference type="NCBI Taxonomy" id="41880"/>
    <lineage>
        <taxon>Eukaryota</taxon>
        <taxon>Viridiplantae</taxon>
        <taxon>Chlorophyta</taxon>
        <taxon>Pseudoscourfieldiophyceae</taxon>
        <taxon>Pseudoscourfieldiales</taxon>
        <taxon>Pycnococcaceae</taxon>
        <taxon>Pycnococcus</taxon>
    </lineage>
</organism>
<dbReference type="SUPFAM" id="SSF50249">
    <property type="entry name" value="Nucleic acid-binding proteins"/>
    <property type="match status" value="1"/>
</dbReference>
<accession>A0A830HUP6</accession>
<evidence type="ECO:0000313" key="13">
    <source>
        <dbReference type="Proteomes" id="UP000660262"/>
    </source>
</evidence>
<evidence type="ECO:0000256" key="8">
    <source>
        <dbReference type="ARBA" id="ARBA00048573"/>
    </source>
</evidence>
<dbReference type="GO" id="GO:0005524">
    <property type="term" value="F:ATP binding"/>
    <property type="evidence" value="ECO:0007669"/>
    <property type="project" value="UniProtKB-KW"/>
</dbReference>
<feature type="region of interest" description="Disordered" evidence="10">
    <location>
        <begin position="705"/>
        <end position="727"/>
    </location>
</feature>
<evidence type="ECO:0000256" key="10">
    <source>
        <dbReference type="SAM" id="MobiDB-lite"/>
    </source>
</evidence>
<dbReference type="CDD" id="cd04322">
    <property type="entry name" value="LysRS_N"/>
    <property type="match status" value="1"/>
</dbReference>
<dbReference type="GO" id="GO:0000049">
    <property type="term" value="F:tRNA binding"/>
    <property type="evidence" value="ECO:0007669"/>
    <property type="project" value="TreeGrafter"/>
</dbReference>
<dbReference type="PANTHER" id="PTHR42918:SF15">
    <property type="entry name" value="LYSINE--TRNA LIGASE, CHLOROPLASTIC_MITOCHONDRIAL"/>
    <property type="match status" value="1"/>
</dbReference>
<evidence type="ECO:0000313" key="12">
    <source>
        <dbReference type="EMBL" id="GHP10924.1"/>
    </source>
</evidence>
<keyword evidence="2" id="KW-0436">Ligase</keyword>
<dbReference type="Pfam" id="PF00152">
    <property type="entry name" value="tRNA-synt_2"/>
    <property type="match status" value="1"/>
</dbReference>
<dbReference type="GO" id="GO:0006430">
    <property type="term" value="P:lysyl-tRNA aminoacylation"/>
    <property type="evidence" value="ECO:0007669"/>
    <property type="project" value="InterPro"/>
</dbReference>
<dbReference type="CDD" id="cd00775">
    <property type="entry name" value="LysRS_core"/>
    <property type="match status" value="1"/>
</dbReference>